<name>A0ABT9TRS2_PAENI</name>
<gene>
    <name evidence="1" type="ORF">J2T10_004050</name>
</gene>
<accession>A0ABT9TRS2</accession>
<keyword evidence="2" id="KW-1185">Reference proteome</keyword>
<dbReference type="RefSeq" id="WP_370874862.1">
    <property type="nucleotide sequence ID" value="NZ_JAUSSW010000016.1"/>
</dbReference>
<protein>
    <recommendedName>
        <fullName evidence="3">Short-chain dehydrogenase</fullName>
    </recommendedName>
</protein>
<sequence>MALEFAPLGIRVLGGVAPTFVPTEATMPAGSQHPTDAGGALDVMTNSLIGRLRYDARTRAYADRRTQQGLSKPEIIRCLKRYVAREIYAALQPAHKAEGPIKFS</sequence>
<evidence type="ECO:0000313" key="1">
    <source>
        <dbReference type="EMBL" id="MDQ0104376.1"/>
    </source>
</evidence>
<dbReference type="Proteomes" id="UP001244563">
    <property type="component" value="Unassembled WGS sequence"/>
</dbReference>
<evidence type="ECO:0000313" key="2">
    <source>
        <dbReference type="Proteomes" id="UP001244563"/>
    </source>
</evidence>
<reference evidence="1 2" key="1">
    <citation type="submission" date="2023-07" db="EMBL/GenBank/DDBJ databases">
        <title>Sorghum-associated microbial communities from plants grown in Nebraska, USA.</title>
        <authorList>
            <person name="Schachtman D."/>
        </authorList>
    </citation>
    <scope>NUCLEOTIDE SEQUENCE [LARGE SCALE GENOMIC DNA]</scope>
    <source>
        <strain evidence="1 2">CC523</strain>
    </source>
</reference>
<dbReference type="EMBL" id="JAUSSW010000016">
    <property type="protein sequence ID" value="MDQ0104376.1"/>
    <property type="molecule type" value="Genomic_DNA"/>
</dbReference>
<comment type="caution">
    <text evidence="1">The sequence shown here is derived from an EMBL/GenBank/DDBJ whole genome shotgun (WGS) entry which is preliminary data.</text>
</comment>
<evidence type="ECO:0008006" key="3">
    <source>
        <dbReference type="Google" id="ProtNLM"/>
    </source>
</evidence>
<proteinExistence type="predicted"/>
<organism evidence="1 2">
    <name type="scientific">Paenarthrobacter nicotinovorans</name>
    <name type="common">Arthrobacter nicotinovorans</name>
    <dbReference type="NCBI Taxonomy" id="29320"/>
    <lineage>
        <taxon>Bacteria</taxon>
        <taxon>Bacillati</taxon>
        <taxon>Actinomycetota</taxon>
        <taxon>Actinomycetes</taxon>
        <taxon>Micrococcales</taxon>
        <taxon>Micrococcaceae</taxon>
        <taxon>Paenarthrobacter</taxon>
    </lineage>
</organism>